<sequence length="110" mass="11978">MVQNRNPIPIQMNNLDKFAIPVAASSGETQTAVGEESGRDAQPEEDPSLKEIMAAIEVLNGMIEPKLDTVTVDVNLLQVDFMKIAEKVTVAEMQINGLNLQKGWKSKSAP</sequence>
<gene>
    <name evidence="2" type="ORF">NDU88_001450</name>
</gene>
<reference evidence="2" key="1">
    <citation type="journal article" date="2022" name="bioRxiv">
        <title>Sequencing and chromosome-scale assembly of the giantPleurodeles waltlgenome.</title>
        <authorList>
            <person name="Brown T."/>
            <person name="Elewa A."/>
            <person name="Iarovenko S."/>
            <person name="Subramanian E."/>
            <person name="Araus A.J."/>
            <person name="Petzold A."/>
            <person name="Susuki M."/>
            <person name="Suzuki K.-i.T."/>
            <person name="Hayashi T."/>
            <person name="Toyoda A."/>
            <person name="Oliveira C."/>
            <person name="Osipova E."/>
            <person name="Leigh N.D."/>
            <person name="Simon A."/>
            <person name="Yun M.H."/>
        </authorList>
    </citation>
    <scope>NUCLEOTIDE SEQUENCE</scope>
    <source>
        <strain evidence="2">20211129_DDA</strain>
        <tissue evidence="2">Liver</tissue>
    </source>
</reference>
<accession>A0AAV7LYN8</accession>
<keyword evidence="3" id="KW-1185">Reference proteome</keyword>
<evidence type="ECO:0000256" key="1">
    <source>
        <dbReference type="SAM" id="MobiDB-lite"/>
    </source>
</evidence>
<dbReference type="AlphaFoldDB" id="A0AAV7LYN8"/>
<name>A0AAV7LYN8_PLEWA</name>
<feature type="region of interest" description="Disordered" evidence="1">
    <location>
        <begin position="26"/>
        <end position="47"/>
    </location>
</feature>
<proteinExistence type="predicted"/>
<dbReference type="Proteomes" id="UP001066276">
    <property type="component" value="Chromosome 10"/>
</dbReference>
<evidence type="ECO:0000313" key="2">
    <source>
        <dbReference type="EMBL" id="KAJ1096307.1"/>
    </source>
</evidence>
<comment type="caution">
    <text evidence="2">The sequence shown here is derived from an EMBL/GenBank/DDBJ whole genome shotgun (WGS) entry which is preliminary data.</text>
</comment>
<evidence type="ECO:0000313" key="3">
    <source>
        <dbReference type="Proteomes" id="UP001066276"/>
    </source>
</evidence>
<dbReference type="EMBL" id="JANPWB010000014">
    <property type="protein sequence ID" value="KAJ1096307.1"/>
    <property type="molecule type" value="Genomic_DNA"/>
</dbReference>
<organism evidence="2 3">
    <name type="scientific">Pleurodeles waltl</name>
    <name type="common">Iberian ribbed newt</name>
    <dbReference type="NCBI Taxonomy" id="8319"/>
    <lineage>
        <taxon>Eukaryota</taxon>
        <taxon>Metazoa</taxon>
        <taxon>Chordata</taxon>
        <taxon>Craniata</taxon>
        <taxon>Vertebrata</taxon>
        <taxon>Euteleostomi</taxon>
        <taxon>Amphibia</taxon>
        <taxon>Batrachia</taxon>
        <taxon>Caudata</taxon>
        <taxon>Salamandroidea</taxon>
        <taxon>Salamandridae</taxon>
        <taxon>Pleurodelinae</taxon>
        <taxon>Pleurodeles</taxon>
    </lineage>
</organism>
<protein>
    <submittedName>
        <fullName evidence="2">Uncharacterized protein</fullName>
    </submittedName>
</protein>